<name>A0A0D8FUJ7_9ACTN</name>
<evidence type="ECO:0000256" key="1">
    <source>
        <dbReference type="ARBA" id="ARBA00010928"/>
    </source>
</evidence>
<dbReference type="EMBL" id="JXUW01000013">
    <property type="protein sequence ID" value="KJE76634.1"/>
    <property type="molecule type" value="Genomic_DNA"/>
</dbReference>
<dbReference type="InterPro" id="IPR000683">
    <property type="entry name" value="Gfo/Idh/MocA-like_OxRdtase_N"/>
</dbReference>
<dbReference type="RefSeq" id="WP_035389608.1">
    <property type="nucleotide sequence ID" value="NZ_JQKF01000014.1"/>
</dbReference>
<evidence type="ECO:0000313" key="6">
    <source>
        <dbReference type="Proteomes" id="UP000032336"/>
    </source>
</evidence>
<dbReference type="AlphaFoldDB" id="A0A0D8FUJ7"/>
<dbReference type="GeneID" id="78372744"/>
<dbReference type="EC" id="1.1.99.28" evidence="5"/>
<evidence type="ECO:0000259" key="3">
    <source>
        <dbReference type="Pfam" id="PF01408"/>
    </source>
</evidence>
<keyword evidence="2 5" id="KW-0560">Oxidoreductase</keyword>
<dbReference type="Proteomes" id="UP000032336">
    <property type="component" value="Unassembled WGS sequence"/>
</dbReference>
<dbReference type="InterPro" id="IPR050984">
    <property type="entry name" value="Gfo/Idh/MocA_domain"/>
</dbReference>
<dbReference type="eggNOG" id="COG0673">
    <property type="taxonomic scope" value="Bacteria"/>
</dbReference>
<dbReference type="PANTHER" id="PTHR22604">
    <property type="entry name" value="OXIDOREDUCTASES"/>
    <property type="match status" value="1"/>
</dbReference>
<dbReference type="GO" id="GO:0000166">
    <property type="term" value="F:nucleotide binding"/>
    <property type="evidence" value="ECO:0007669"/>
    <property type="project" value="InterPro"/>
</dbReference>
<dbReference type="OrthoDB" id="9815825at2"/>
<reference evidence="5 6" key="1">
    <citation type="submission" date="2015-01" db="EMBL/GenBank/DDBJ databases">
        <title>Draft genome of the acidophilic iron oxidizer Ferrimicrobium acidiphilum strain T23.</title>
        <authorList>
            <person name="Poehlein A."/>
            <person name="Eisen S."/>
            <person name="Schloemann M."/>
            <person name="Johnson B.D."/>
            <person name="Daniel R."/>
            <person name="Muehling M."/>
        </authorList>
    </citation>
    <scope>NUCLEOTIDE SEQUENCE [LARGE SCALE GENOMIC DNA]</scope>
    <source>
        <strain evidence="5 6">T23</strain>
    </source>
</reference>
<feature type="domain" description="Gfo/Idh/MocA-like oxidoreductase N-terminal" evidence="3">
    <location>
        <begin position="1"/>
        <end position="118"/>
    </location>
</feature>
<protein>
    <submittedName>
        <fullName evidence="5">Glucose--fructose oxidoreductase</fullName>
        <ecNumber evidence="5">1.1.99.28</ecNumber>
    </submittedName>
</protein>
<dbReference type="InterPro" id="IPR036291">
    <property type="entry name" value="NAD(P)-bd_dom_sf"/>
</dbReference>
<feature type="domain" description="GFO/IDH/MocA-like oxidoreductase" evidence="4">
    <location>
        <begin position="131"/>
        <end position="245"/>
    </location>
</feature>
<dbReference type="STRING" id="1121877.FEAC_15630"/>
<keyword evidence="6" id="KW-1185">Reference proteome</keyword>
<sequence length="321" mass="34826">MRVAVCGLGSHVAQVGVIPALRRSSWTQFLGGTTRSVETARKVLADNERRYPDYEAILNDPSVEAVYLPLPNDLHLDYLAKALAANKHVLCEKPLLTSEADYVKLERLVATSSCLVAEAFMSSYHPRLRSILDLVASGALGEIISVQTSFTGALSPLDGYRIDSTRGGGSLLDVGIYALHPIVALLGNAPSAISATVMPSETSPPIDLTTHCLLSYPHGVSAAFITSFISGESQNVRILTRRATIEVSRACTPSDEDTTWTITTADGTTIHDSRGYDPYQAMVDEVFEAFTDGREPSWNLSRAHQLATLLFRINETWRSGS</sequence>
<gene>
    <name evidence="5" type="primary">gfo</name>
    <name evidence="5" type="ORF">FEAC_15630</name>
</gene>
<comment type="caution">
    <text evidence="5">The sequence shown here is derived from an EMBL/GenBank/DDBJ whole genome shotgun (WGS) entry which is preliminary data.</text>
</comment>
<dbReference type="GO" id="GO:0047061">
    <property type="term" value="F:glucose-fructose oxidoreductase activity"/>
    <property type="evidence" value="ECO:0007669"/>
    <property type="project" value="UniProtKB-EC"/>
</dbReference>
<dbReference type="SUPFAM" id="SSF55347">
    <property type="entry name" value="Glyceraldehyde-3-phosphate dehydrogenase-like, C-terminal domain"/>
    <property type="match status" value="1"/>
</dbReference>
<accession>A0A0D8FUJ7</accession>
<evidence type="ECO:0000259" key="4">
    <source>
        <dbReference type="Pfam" id="PF22725"/>
    </source>
</evidence>
<dbReference type="SUPFAM" id="SSF51735">
    <property type="entry name" value="NAD(P)-binding Rossmann-fold domains"/>
    <property type="match status" value="1"/>
</dbReference>
<dbReference type="Pfam" id="PF22725">
    <property type="entry name" value="GFO_IDH_MocA_C3"/>
    <property type="match status" value="1"/>
</dbReference>
<evidence type="ECO:0000256" key="2">
    <source>
        <dbReference type="ARBA" id="ARBA00023002"/>
    </source>
</evidence>
<evidence type="ECO:0000313" key="5">
    <source>
        <dbReference type="EMBL" id="KJE76634.1"/>
    </source>
</evidence>
<dbReference type="Gene3D" id="3.40.50.720">
    <property type="entry name" value="NAD(P)-binding Rossmann-like Domain"/>
    <property type="match status" value="1"/>
</dbReference>
<organism evidence="5 6">
    <name type="scientific">Ferrimicrobium acidiphilum DSM 19497</name>
    <dbReference type="NCBI Taxonomy" id="1121877"/>
    <lineage>
        <taxon>Bacteria</taxon>
        <taxon>Bacillati</taxon>
        <taxon>Actinomycetota</taxon>
        <taxon>Acidimicrobiia</taxon>
        <taxon>Acidimicrobiales</taxon>
        <taxon>Acidimicrobiaceae</taxon>
        <taxon>Ferrimicrobium</taxon>
    </lineage>
</organism>
<dbReference type="Pfam" id="PF01408">
    <property type="entry name" value="GFO_IDH_MocA"/>
    <property type="match status" value="1"/>
</dbReference>
<comment type="similarity">
    <text evidence="1">Belongs to the Gfo/Idh/MocA family.</text>
</comment>
<dbReference type="Gene3D" id="3.30.360.10">
    <property type="entry name" value="Dihydrodipicolinate Reductase, domain 2"/>
    <property type="match status" value="1"/>
</dbReference>
<proteinExistence type="inferred from homology"/>
<dbReference type="PANTHER" id="PTHR22604:SF105">
    <property type="entry name" value="TRANS-1,2-DIHYDROBENZENE-1,2-DIOL DEHYDROGENASE"/>
    <property type="match status" value="1"/>
</dbReference>
<dbReference type="InterPro" id="IPR055170">
    <property type="entry name" value="GFO_IDH_MocA-like_dom"/>
</dbReference>